<evidence type="ECO:0000256" key="1">
    <source>
        <dbReference type="SAM" id="Phobius"/>
    </source>
</evidence>
<sequence>MTNADLHIRRETAVSMAINTVLSGVFFLVAFGFVNPVPVWGVGHFVFDFWVQAFAVAFMGTLVPCALSRRALRSGRVASRPSSIRLPANLFLRSVVLALPAAVLSLAIGAVLFRALGVAHIDWNIALAIKLAFGAGLALVITSLALRATLAEAQG</sequence>
<feature type="transmembrane region" description="Helical" evidence="1">
    <location>
        <begin position="49"/>
        <end position="69"/>
    </location>
</feature>
<dbReference type="RefSeq" id="WP_191322403.1">
    <property type="nucleotide sequence ID" value="NZ_BMZP01000001.1"/>
</dbReference>
<keyword evidence="1" id="KW-0472">Membrane</keyword>
<protein>
    <submittedName>
        <fullName evidence="2">Uncharacterized protein</fullName>
    </submittedName>
</protein>
<keyword evidence="1" id="KW-1133">Transmembrane helix</keyword>
<keyword evidence="3" id="KW-1185">Reference proteome</keyword>
<reference evidence="3" key="1">
    <citation type="journal article" date="2019" name="Int. J. Syst. Evol. Microbiol.">
        <title>The Global Catalogue of Microorganisms (GCM) 10K type strain sequencing project: providing services to taxonomists for standard genome sequencing and annotation.</title>
        <authorList>
            <consortium name="The Broad Institute Genomics Platform"/>
            <consortium name="The Broad Institute Genome Sequencing Center for Infectious Disease"/>
            <person name="Wu L."/>
            <person name="Ma J."/>
        </authorList>
    </citation>
    <scope>NUCLEOTIDE SEQUENCE [LARGE SCALE GENOMIC DNA]</scope>
    <source>
        <strain evidence="3">KCTC 42224</strain>
    </source>
</reference>
<name>A0ABV7V107_9SPHN</name>
<keyword evidence="1" id="KW-0812">Transmembrane</keyword>
<comment type="caution">
    <text evidence="2">The sequence shown here is derived from an EMBL/GenBank/DDBJ whole genome shotgun (WGS) entry which is preliminary data.</text>
</comment>
<gene>
    <name evidence="2" type="ORF">ACFOOT_06745</name>
</gene>
<dbReference type="Proteomes" id="UP001595683">
    <property type="component" value="Unassembled WGS sequence"/>
</dbReference>
<dbReference type="EMBL" id="JBHRYE010000011">
    <property type="protein sequence ID" value="MFC3671115.1"/>
    <property type="molecule type" value="Genomic_DNA"/>
</dbReference>
<evidence type="ECO:0000313" key="3">
    <source>
        <dbReference type="Proteomes" id="UP001595683"/>
    </source>
</evidence>
<accession>A0ABV7V107</accession>
<evidence type="ECO:0000313" key="2">
    <source>
        <dbReference type="EMBL" id="MFC3671115.1"/>
    </source>
</evidence>
<organism evidence="2 3">
    <name type="scientific">Novosphingobium pokkalii</name>
    <dbReference type="NCBI Taxonomy" id="1770194"/>
    <lineage>
        <taxon>Bacteria</taxon>
        <taxon>Pseudomonadati</taxon>
        <taxon>Pseudomonadota</taxon>
        <taxon>Alphaproteobacteria</taxon>
        <taxon>Sphingomonadales</taxon>
        <taxon>Sphingomonadaceae</taxon>
        <taxon>Novosphingobium</taxon>
    </lineage>
</organism>
<feature type="transmembrane region" description="Helical" evidence="1">
    <location>
        <begin position="125"/>
        <end position="146"/>
    </location>
</feature>
<feature type="transmembrane region" description="Helical" evidence="1">
    <location>
        <begin position="12"/>
        <end position="34"/>
    </location>
</feature>
<feature type="transmembrane region" description="Helical" evidence="1">
    <location>
        <begin position="90"/>
        <end position="113"/>
    </location>
</feature>
<proteinExistence type="predicted"/>